<evidence type="ECO:0000313" key="6">
    <source>
        <dbReference type="EMBL" id="CAB4552207.1"/>
    </source>
</evidence>
<dbReference type="GO" id="GO:0016114">
    <property type="term" value="P:terpenoid biosynthetic process"/>
    <property type="evidence" value="ECO:0007669"/>
    <property type="project" value="InterPro"/>
</dbReference>
<evidence type="ECO:0000256" key="3">
    <source>
        <dbReference type="ARBA" id="ARBA00022777"/>
    </source>
</evidence>
<reference evidence="6" key="1">
    <citation type="submission" date="2020-05" db="EMBL/GenBank/DDBJ databases">
        <authorList>
            <person name="Chiriac C."/>
            <person name="Salcher M."/>
            <person name="Ghai R."/>
            <person name="Kavagutti S V."/>
        </authorList>
    </citation>
    <scope>NUCLEOTIDE SEQUENCE</scope>
</reference>
<gene>
    <name evidence="6" type="ORF">UFOPK1358_01698</name>
</gene>
<keyword evidence="4" id="KW-0067">ATP-binding</keyword>
<dbReference type="Gene3D" id="3.30.230.10">
    <property type="match status" value="1"/>
</dbReference>
<dbReference type="AlphaFoldDB" id="A0A6J6CLK0"/>
<dbReference type="EMBL" id="CAEZSF010000212">
    <property type="protein sequence ID" value="CAB4552207.1"/>
    <property type="molecule type" value="Genomic_DNA"/>
</dbReference>
<dbReference type="InterPro" id="IPR004424">
    <property type="entry name" value="IspE"/>
</dbReference>
<keyword evidence="3" id="KW-0418">Kinase</keyword>
<dbReference type="InterPro" id="IPR006204">
    <property type="entry name" value="GHMP_kinase_N_dom"/>
</dbReference>
<dbReference type="PANTHER" id="PTHR43527">
    <property type="entry name" value="4-DIPHOSPHOCYTIDYL-2-C-METHYL-D-ERYTHRITOL KINASE, CHLOROPLASTIC"/>
    <property type="match status" value="1"/>
</dbReference>
<protein>
    <submittedName>
        <fullName evidence="6">Unannotated protein</fullName>
    </submittedName>
</protein>
<dbReference type="PIRSF" id="PIRSF010376">
    <property type="entry name" value="IspE"/>
    <property type="match status" value="1"/>
</dbReference>
<dbReference type="GO" id="GO:0050515">
    <property type="term" value="F:4-(cytidine 5'-diphospho)-2-C-methyl-D-erythritol kinase activity"/>
    <property type="evidence" value="ECO:0007669"/>
    <property type="project" value="InterPro"/>
</dbReference>
<dbReference type="InterPro" id="IPR014721">
    <property type="entry name" value="Ribsml_uS5_D2-typ_fold_subgr"/>
</dbReference>
<evidence type="ECO:0000256" key="4">
    <source>
        <dbReference type="ARBA" id="ARBA00022840"/>
    </source>
</evidence>
<dbReference type="GO" id="GO:0005524">
    <property type="term" value="F:ATP binding"/>
    <property type="evidence" value="ECO:0007669"/>
    <property type="project" value="UniProtKB-KW"/>
</dbReference>
<dbReference type="InterPro" id="IPR020568">
    <property type="entry name" value="Ribosomal_Su5_D2-typ_SF"/>
</dbReference>
<dbReference type="Pfam" id="PF00288">
    <property type="entry name" value="GHMP_kinases_N"/>
    <property type="match status" value="1"/>
</dbReference>
<dbReference type="HAMAP" id="MF_00061">
    <property type="entry name" value="IspE"/>
    <property type="match status" value="1"/>
</dbReference>
<organism evidence="6">
    <name type="scientific">freshwater metagenome</name>
    <dbReference type="NCBI Taxonomy" id="449393"/>
    <lineage>
        <taxon>unclassified sequences</taxon>
        <taxon>metagenomes</taxon>
        <taxon>ecological metagenomes</taxon>
    </lineage>
</organism>
<keyword evidence="1" id="KW-0808">Transferase</keyword>
<evidence type="ECO:0000259" key="5">
    <source>
        <dbReference type="Pfam" id="PF00288"/>
    </source>
</evidence>
<sequence>MRIQLEAPAKLTLSLRITGIREDGYHLILAEMVSLDIYDSLSVEPGGTEFAVISGGQRTEGSADDLVQQALRVVNRQAAVVLTKRIPAGAGLGGGSSDAAAILRWANQRDPQVAAVIGADVAFCVAGGRAQVSGIGETLSPLEHLDRTYTLYTPEMHCSTPVVYQAWDALGGPSGDNGNDLELAALHAYPELAEHRDRLGDATGQQPRLAGSGSTWFVEGAYEGRGHVIAHTVGPQ</sequence>
<name>A0A6J6CLK0_9ZZZZ</name>
<dbReference type="PANTHER" id="PTHR43527:SF2">
    <property type="entry name" value="4-DIPHOSPHOCYTIDYL-2-C-METHYL-D-ERYTHRITOL KINASE, CHLOROPLASTIC"/>
    <property type="match status" value="1"/>
</dbReference>
<dbReference type="Gene3D" id="3.30.70.890">
    <property type="entry name" value="GHMP kinase, C-terminal domain"/>
    <property type="match status" value="1"/>
</dbReference>
<evidence type="ECO:0000256" key="1">
    <source>
        <dbReference type="ARBA" id="ARBA00022679"/>
    </source>
</evidence>
<proteinExistence type="inferred from homology"/>
<dbReference type="InterPro" id="IPR036554">
    <property type="entry name" value="GHMP_kinase_C_sf"/>
</dbReference>
<accession>A0A6J6CLK0</accession>
<keyword evidence="2" id="KW-0547">Nucleotide-binding</keyword>
<dbReference type="SUPFAM" id="SSF54211">
    <property type="entry name" value="Ribosomal protein S5 domain 2-like"/>
    <property type="match status" value="1"/>
</dbReference>
<feature type="domain" description="GHMP kinase N-terminal" evidence="5">
    <location>
        <begin position="66"/>
        <end position="108"/>
    </location>
</feature>
<dbReference type="SUPFAM" id="SSF55060">
    <property type="entry name" value="GHMP Kinase, C-terminal domain"/>
    <property type="match status" value="1"/>
</dbReference>
<evidence type="ECO:0000256" key="2">
    <source>
        <dbReference type="ARBA" id="ARBA00022741"/>
    </source>
</evidence>